<evidence type="ECO:0000256" key="4">
    <source>
        <dbReference type="ARBA" id="ARBA00025212"/>
    </source>
</evidence>
<dbReference type="Gene3D" id="1.10.10.970">
    <property type="entry name" value="RNA 2'-phosphotransferase, Tpt1/KptA family, N-terminal domain"/>
    <property type="match status" value="1"/>
</dbReference>
<evidence type="ECO:0000313" key="6">
    <source>
        <dbReference type="EMBL" id="AEA46368.1"/>
    </source>
</evidence>
<accession>F2KPD7</accession>
<comment type="function">
    <text evidence="4 5">Removes the 2'-phosphate from RNA via an intermediate in which the phosphate is ADP-ribosylated by NAD followed by a presumed transesterification to release the RNA and generate ADP-ribose 1''-2''-cyclic phosphate (APPR&gt;P). May function as an ADP-ribosylase.</text>
</comment>
<sequence>MEEIGRISRFLSGLLRHFPHKFGVKVDSEGWASLEDVERVIKERYGAGMDIIRHIVNNDPKGRFEIKDGRIRARYGHSIAINTRWSEDGSIPPKLYHGTRPEVVKSIMQHGLLPMRRLEVHLSGSVEEAIDVGRRHCPKPVVLEIDAEGMMGEGIEIRKKGSVYTADFVPPKFIRVLKNHENSVYYSHSPH</sequence>
<proteinExistence type="inferred from homology"/>
<protein>
    <recommendedName>
        <fullName evidence="5">Probable RNA 2'-phosphotransferase</fullName>
        <ecNumber evidence="5">2.7.1.-</ecNumber>
    </recommendedName>
</protein>
<reference evidence="6 7" key="1">
    <citation type="submission" date="2011-03" db="EMBL/GenBank/DDBJ databases">
        <title>The complete genome of Archaeoglobus veneficus SNP6.</title>
        <authorList>
            <consortium name="US DOE Joint Genome Institute (JGI-PGF)"/>
            <person name="Lucas S."/>
            <person name="Copeland A."/>
            <person name="Lapidus A."/>
            <person name="Bruce D."/>
            <person name="Goodwin L."/>
            <person name="Pitluck S."/>
            <person name="Kyrpides N."/>
            <person name="Mavromatis K."/>
            <person name="Pagani I."/>
            <person name="Ivanova N."/>
            <person name="Mikhailova N."/>
            <person name="Lu M."/>
            <person name="Detter J.C."/>
            <person name="Tapia R."/>
            <person name="Han C."/>
            <person name="Land M."/>
            <person name="Hauser L."/>
            <person name="Markowitz V."/>
            <person name="Cheng J.-F."/>
            <person name="Hugenholtz P."/>
            <person name="Woyke T."/>
            <person name="Wu D."/>
            <person name="Spring S."/>
            <person name="Brambilla E."/>
            <person name="Klenk H.-P."/>
            <person name="Eisen J.A."/>
        </authorList>
    </citation>
    <scope>NUCLEOTIDE SEQUENCE [LARGE SCALE GENOMIC DNA]</scope>
    <source>
        <strain>SNP6</strain>
    </source>
</reference>
<keyword evidence="3 5" id="KW-0520">NAD</keyword>
<organism evidence="6 7">
    <name type="scientific">Archaeoglobus veneficus (strain DSM 11195 / SNP6)</name>
    <dbReference type="NCBI Taxonomy" id="693661"/>
    <lineage>
        <taxon>Archaea</taxon>
        <taxon>Methanobacteriati</taxon>
        <taxon>Methanobacteriota</taxon>
        <taxon>Archaeoglobi</taxon>
        <taxon>Archaeoglobales</taxon>
        <taxon>Archaeoglobaceae</taxon>
        <taxon>Archaeoglobus</taxon>
    </lineage>
</organism>
<dbReference type="PANTHER" id="PTHR12684">
    <property type="entry name" value="PUTATIVE PHOSPHOTRANSFERASE"/>
    <property type="match status" value="1"/>
</dbReference>
<dbReference type="GO" id="GO:0000215">
    <property type="term" value="F:tRNA 2'-phosphotransferase activity"/>
    <property type="evidence" value="ECO:0007669"/>
    <property type="project" value="TreeGrafter"/>
</dbReference>
<dbReference type="AlphaFoldDB" id="F2KPD7"/>
<dbReference type="PANTHER" id="PTHR12684:SF2">
    <property type="entry name" value="TRNA 2'-PHOSPHOTRANSFERASE 1"/>
    <property type="match status" value="1"/>
</dbReference>
<keyword evidence="2 5" id="KW-0808">Transferase</keyword>
<evidence type="ECO:0000313" key="7">
    <source>
        <dbReference type="Proteomes" id="UP000008136"/>
    </source>
</evidence>
<dbReference type="InterPro" id="IPR022928">
    <property type="entry name" value="RNA_2'-PTrans_KptA"/>
</dbReference>
<comment type="similarity">
    <text evidence="1 5">Belongs to the KptA/TPT1 family.</text>
</comment>
<evidence type="ECO:0000256" key="3">
    <source>
        <dbReference type="ARBA" id="ARBA00023027"/>
    </source>
</evidence>
<dbReference type="EMBL" id="CP002588">
    <property type="protein sequence ID" value="AEA46368.1"/>
    <property type="molecule type" value="Genomic_DNA"/>
</dbReference>
<dbReference type="HOGENOM" id="CLU_052998_4_1_2"/>
<dbReference type="eggNOG" id="arCOG04063">
    <property type="taxonomic scope" value="Archaea"/>
</dbReference>
<gene>
    <name evidence="5" type="primary">kptA</name>
    <name evidence="6" type="ordered locus">Arcve_0335</name>
</gene>
<dbReference type="GO" id="GO:0003950">
    <property type="term" value="F:NAD+ poly-ADP-ribosyltransferase activity"/>
    <property type="evidence" value="ECO:0007669"/>
    <property type="project" value="InterPro"/>
</dbReference>
<dbReference type="SUPFAM" id="SSF56399">
    <property type="entry name" value="ADP-ribosylation"/>
    <property type="match status" value="1"/>
</dbReference>
<dbReference type="InterPro" id="IPR042081">
    <property type="entry name" value="RNA_2'-PTrans_C"/>
</dbReference>
<dbReference type="RefSeq" id="WP_013683042.1">
    <property type="nucleotide sequence ID" value="NC_015320.1"/>
</dbReference>
<dbReference type="EC" id="2.7.1.-" evidence="5"/>
<evidence type="ECO:0000256" key="5">
    <source>
        <dbReference type="HAMAP-Rule" id="MF_00299"/>
    </source>
</evidence>
<dbReference type="HAMAP" id="MF_00299">
    <property type="entry name" value="KptA"/>
    <property type="match status" value="1"/>
</dbReference>
<name>F2KPD7_ARCVS</name>
<dbReference type="InterPro" id="IPR002745">
    <property type="entry name" value="Ptrans_KptA/Tpt1"/>
</dbReference>
<dbReference type="Gene3D" id="3.20.170.30">
    <property type="match status" value="1"/>
</dbReference>
<evidence type="ECO:0000256" key="2">
    <source>
        <dbReference type="ARBA" id="ARBA00022679"/>
    </source>
</evidence>
<dbReference type="Pfam" id="PF01885">
    <property type="entry name" value="PTS_2-RNA"/>
    <property type="match status" value="1"/>
</dbReference>
<dbReference type="InterPro" id="IPR042080">
    <property type="entry name" value="RNA_2'-PTrans_N"/>
</dbReference>
<keyword evidence="7" id="KW-1185">Reference proteome</keyword>
<dbReference type="STRING" id="693661.Arcve_0335"/>
<dbReference type="Proteomes" id="UP000008136">
    <property type="component" value="Chromosome"/>
</dbReference>
<dbReference type="GO" id="GO:0006388">
    <property type="term" value="P:tRNA splicing, via endonucleolytic cleavage and ligation"/>
    <property type="evidence" value="ECO:0007669"/>
    <property type="project" value="UniProtKB-UniRule"/>
</dbReference>
<evidence type="ECO:0000256" key="1">
    <source>
        <dbReference type="ARBA" id="ARBA00009836"/>
    </source>
</evidence>
<dbReference type="GeneID" id="10393429"/>
<dbReference type="KEGG" id="ave:Arcve_0335"/>